<evidence type="ECO:0000313" key="1">
    <source>
        <dbReference type="EMBL" id="KWZ34900.1"/>
    </source>
</evidence>
<proteinExistence type="predicted"/>
<reference evidence="1 2" key="1">
    <citation type="submission" date="2015-11" db="EMBL/GenBank/DDBJ databases">
        <authorList>
            <person name="Sahl J."/>
            <person name="Wagner D."/>
            <person name="Keim P."/>
        </authorList>
    </citation>
    <scope>NUCLEOTIDE SEQUENCE [LARGE SCALE GENOMIC DNA]</scope>
    <source>
        <strain evidence="1 2">AZ-4-2-10-S1-D7</strain>
    </source>
</reference>
<dbReference type="InterPro" id="IPR036590">
    <property type="entry name" value="SRAP-like"/>
</dbReference>
<organism evidence="1 2">
    <name type="scientific">Burkholderia anthina</name>
    <dbReference type="NCBI Taxonomy" id="179879"/>
    <lineage>
        <taxon>Bacteria</taxon>
        <taxon>Pseudomonadati</taxon>
        <taxon>Pseudomonadota</taxon>
        <taxon>Betaproteobacteria</taxon>
        <taxon>Burkholderiales</taxon>
        <taxon>Burkholderiaceae</taxon>
        <taxon>Burkholderia</taxon>
        <taxon>Burkholderia cepacia complex</taxon>
    </lineage>
</organism>
<gene>
    <name evidence="1" type="ORF">WS64_04740</name>
</gene>
<name>A0AAW3PZ80_9BURK</name>
<dbReference type="AlphaFoldDB" id="A0AAW3PZ80"/>
<dbReference type="EMBL" id="LNJP01000001">
    <property type="protein sequence ID" value="KWZ34900.1"/>
    <property type="molecule type" value="Genomic_DNA"/>
</dbReference>
<evidence type="ECO:0000313" key="2">
    <source>
        <dbReference type="Proteomes" id="UP000070434"/>
    </source>
</evidence>
<protein>
    <submittedName>
        <fullName evidence="1">Uncharacterized protein</fullName>
    </submittedName>
</protein>
<dbReference type="SUPFAM" id="SSF143081">
    <property type="entry name" value="BB1717-like"/>
    <property type="match status" value="1"/>
</dbReference>
<sequence>MPIVGYVDDQFKPLIANFGFLPRAIQKERIEAARAAGKTPGVMRTVMNVRDDNVGKSRLFAPAWRAGGRRLIPAKYVGEPSYPQAYQEENGEGALGQCVWRHIGMICGQYLGVAAPGLHSGGNRSFRPHKRWNRIENLAGSFREEESREEIGRAEMDQCRLT</sequence>
<comment type="caution">
    <text evidence="1">The sequence shown here is derived from an EMBL/GenBank/DDBJ whole genome shotgun (WGS) entry which is preliminary data.</text>
</comment>
<dbReference type="Proteomes" id="UP000070434">
    <property type="component" value="Chromosome 1"/>
</dbReference>
<accession>A0AAW3PZ80</accession>
<dbReference type="RefSeq" id="WP_060965844.1">
    <property type="nucleotide sequence ID" value="NZ_CM003768.1"/>
</dbReference>